<gene>
    <name evidence="2" type="ORF">pdul_cds_293</name>
</gene>
<feature type="region of interest" description="Disordered" evidence="1">
    <location>
        <begin position="158"/>
        <end position="181"/>
    </location>
</feature>
<accession>S4VW02</accession>
<dbReference type="GeneID" id="16512865"/>
<protein>
    <submittedName>
        <fullName evidence="2">Uncharacterized protein</fullName>
    </submittedName>
</protein>
<dbReference type="RefSeq" id="YP_008318945.2">
    <property type="nucleotide sequence ID" value="NC_021858.1"/>
</dbReference>
<evidence type="ECO:0000256" key="1">
    <source>
        <dbReference type="SAM" id="MobiDB-lite"/>
    </source>
</evidence>
<feature type="compositionally biased region" description="Basic and acidic residues" evidence="1">
    <location>
        <begin position="8"/>
        <end position="17"/>
    </location>
</feature>
<feature type="compositionally biased region" description="Low complexity" evidence="1">
    <location>
        <begin position="82"/>
        <end position="98"/>
    </location>
</feature>
<dbReference type="EMBL" id="KC977570">
    <property type="protein sequence ID" value="AGO82276.2"/>
    <property type="molecule type" value="Genomic_DNA"/>
</dbReference>
<dbReference type="KEGG" id="vg:16512865"/>
<evidence type="ECO:0000313" key="2">
    <source>
        <dbReference type="EMBL" id="AGO82276.2"/>
    </source>
</evidence>
<proteinExistence type="predicted"/>
<feature type="region of interest" description="Disordered" evidence="1">
    <location>
        <begin position="1"/>
        <end position="98"/>
    </location>
</feature>
<sequence>MQVIRWHATQERADRQSRGAAPSANVSPGVGTSPLAPLVGDLARAAAPRDHRGSPARAKRTPAAQTARRPEPSIVPLPSAPPTTAMTTPVPSSSSLLPSASVPFSFLSTAAMTASLSLDDLAAREEKRAAQRRRRGDVDRVLQIFDEVDAHFASLRGPLNRQAPAVATTTTPSNLPPGTTT</sequence>
<feature type="compositionally biased region" description="Polar residues" evidence="1">
    <location>
        <begin position="167"/>
        <end position="181"/>
    </location>
</feature>
<dbReference type="Proteomes" id="UP000201566">
    <property type="component" value="Segment"/>
</dbReference>
<evidence type="ECO:0000313" key="3">
    <source>
        <dbReference type="Proteomes" id="UP000201566"/>
    </source>
</evidence>
<name>S4VW02_9VIRU</name>
<reference evidence="2 3" key="1">
    <citation type="journal article" date="2013" name="Science">
        <title>Pandoraviruses: amoeba viruses with genomes up to 2.5 Mb reaching that of parasitic eukaryotes.</title>
        <authorList>
            <person name="Philippe N."/>
            <person name="Legendre M."/>
            <person name="Doutre G."/>
            <person name="Coute Y."/>
            <person name="Poirot O."/>
            <person name="Lescot M."/>
            <person name="Arslan D."/>
            <person name="Seltzer V."/>
            <person name="Bertaux L."/>
            <person name="Bruley C."/>
            <person name="Garin J."/>
            <person name="Claverie J.M."/>
            <person name="Abergel C."/>
        </authorList>
    </citation>
    <scope>NUCLEOTIDE SEQUENCE [LARGE SCALE GENOMIC DNA]</scope>
    <source>
        <strain evidence="2">Melbourne</strain>
    </source>
</reference>
<organism evidence="2 3">
    <name type="scientific">Pandoravirus dulcis</name>
    <dbReference type="NCBI Taxonomy" id="1349409"/>
    <lineage>
        <taxon>Viruses</taxon>
        <taxon>Pandoravirus</taxon>
    </lineage>
</organism>